<gene>
    <name evidence="3" type="ORF">GCM10009754_80590</name>
</gene>
<dbReference type="InterPro" id="IPR037460">
    <property type="entry name" value="SEST-like"/>
</dbReference>
<dbReference type="GO" id="GO:0016787">
    <property type="term" value="F:hydrolase activity"/>
    <property type="evidence" value="ECO:0007669"/>
    <property type="project" value="UniProtKB-KW"/>
</dbReference>
<name>A0ABN2SPD3_9PSEU</name>
<sequence length="284" mass="29011">MRIRGIAIAAAAAVVMTAPAARAAERYEHYVALGDSYAAVGNLLSTHGTAGCFRSTENYAADLAKSLHIKDFTDISCGSATTEHLVKPQNTGLGTNPPQLDGLSADTDLVTLTIGGNDLGFVDIATGCGLLSATNPFGNPCQRANTAHGVDKVIAKIDDEVVPKVAAAVRAIAQRAPRATVVVAGYLPLLPPQAGCWPVVPLAAGDATWLHGVQRHLDDAITAQAGLAGGIAVNPSGRTGHDACQVPSKRWVEPVLPAAATTPLHPNAAGQRALAGFVEAAITG</sequence>
<feature type="domain" description="SGNH hydrolase-type esterase" evidence="2">
    <location>
        <begin position="32"/>
        <end position="273"/>
    </location>
</feature>
<reference evidence="3 4" key="1">
    <citation type="journal article" date="2019" name="Int. J. Syst. Evol. Microbiol.">
        <title>The Global Catalogue of Microorganisms (GCM) 10K type strain sequencing project: providing services to taxonomists for standard genome sequencing and annotation.</title>
        <authorList>
            <consortium name="The Broad Institute Genomics Platform"/>
            <consortium name="The Broad Institute Genome Sequencing Center for Infectious Disease"/>
            <person name="Wu L."/>
            <person name="Ma J."/>
        </authorList>
    </citation>
    <scope>NUCLEOTIDE SEQUENCE [LARGE SCALE GENOMIC DNA]</scope>
    <source>
        <strain evidence="3 4">JCM 14545</strain>
    </source>
</reference>
<dbReference type="Pfam" id="PF13472">
    <property type="entry name" value="Lipase_GDSL_2"/>
    <property type="match status" value="1"/>
</dbReference>
<keyword evidence="1" id="KW-0732">Signal</keyword>
<dbReference type="InterPro" id="IPR036514">
    <property type="entry name" value="SGNH_hydro_sf"/>
</dbReference>
<accession>A0ABN2SPD3</accession>
<organism evidence="3 4">
    <name type="scientific">Amycolatopsis minnesotensis</name>
    <dbReference type="NCBI Taxonomy" id="337894"/>
    <lineage>
        <taxon>Bacteria</taxon>
        <taxon>Bacillati</taxon>
        <taxon>Actinomycetota</taxon>
        <taxon>Actinomycetes</taxon>
        <taxon>Pseudonocardiales</taxon>
        <taxon>Pseudonocardiaceae</taxon>
        <taxon>Amycolatopsis</taxon>
    </lineage>
</organism>
<feature type="signal peptide" evidence="1">
    <location>
        <begin position="1"/>
        <end position="23"/>
    </location>
</feature>
<dbReference type="PANTHER" id="PTHR37981:SF1">
    <property type="entry name" value="SGNH HYDROLASE-TYPE ESTERASE DOMAIN-CONTAINING PROTEIN"/>
    <property type="match status" value="1"/>
</dbReference>
<dbReference type="EMBL" id="BAAANN010000054">
    <property type="protein sequence ID" value="GAA1990190.1"/>
    <property type="molecule type" value="Genomic_DNA"/>
</dbReference>
<keyword evidence="3" id="KW-0378">Hydrolase</keyword>
<evidence type="ECO:0000256" key="1">
    <source>
        <dbReference type="SAM" id="SignalP"/>
    </source>
</evidence>
<evidence type="ECO:0000313" key="3">
    <source>
        <dbReference type="EMBL" id="GAA1990190.1"/>
    </source>
</evidence>
<dbReference type="Proteomes" id="UP001501116">
    <property type="component" value="Unassembled WGS sequence"/>
</dbReference>
<keyword evidence="4" id="KW-1185">Reference proteome</keyword>
<dbReference type="SUPFAM" id="SSF52266">
    <property type="entry name" value="SGNH hydrolase"/>
    <property type="match status" value="1"/>
</dbReference>
<dbReference type="RefSeq" id="WP_344430949.1">
    <property type="nucleotide sequence ID" value="NZ_BAAANN010000054.1"/>
</dbReference>
<evidence type="ECO:0000313" key="4">
    <source>
        <dbReference type="Proteomes" id="UP001501116"/>
    </source>
</evidence>
<protein>
    <submittedName>
        <fullName evidence="3">SGNH/GDSL hydrolase family protein</fullName>
    </submittedName>
</protein>
<dbReference type="Gene3D" id="3.40.50.1110">
    <property type="entry name" value="SGNH hydrolase"/>
    <property type="match status" value="1"/>
</dbReference>
<dbReference type="InterPro" id="IPR013830">
    <property type="entry name" value="SGNH_hydro"/>
</dbReference>
<dbReference type="CDD" id="cd01823">
    <property type="entry name" value="SEST_like"/>
    <property type="match status" value="1"/>
</dbReference>
<dbReference type="PANTHER" id="PTHR37981">
    <property type="entry name" value="LIPASE 2"/>
    <property type="match status" value="1"/>
</dbReference>
<proteinExistence type="predicted"/>
<comment type="caution">
    <text evidence="3">The sequence shown here is derived from an EMBL/GenBank/DDBJ whole genome shotgun (WGS) entry which is preliminary data.</text>
</comment>
<evidence type="ECO:0000259" key="2">
    <source>
        <dbReference type="Pfam" id="PF13472"/>
    </source>
</evidence>
<feature type="chain" id="PRO_5046379545" evidence="1">
    <location>
        <begin position="24"/>
        <end position="284"/>
    </location>
</feature>